<dbReference type="Pfam" id="PF21834">
    <property type="entry name" value="DUF6894"/>
    <property type="match status" value="1"/>
</dbReference>
<evidence type="ECO:0000259" key="1">
    <source>
        <dbReference type="Pfam" id="PF21834"/>
    </source>
</evidence>
<dbReference type="RefSeq" id="WP_188166408.1">
    <property type="nucleotide sequence ID" value="NZ_JACVVX010000008.1"/>
</dbReference>
<evidence type="ECO:0000313" key="3">
    <source>
        <dbReference type="Proteomes" id="UP000643405"/>
    </source>
</evidence>
<dbReference type="EMBL" id="JACVVX010000008">
    <property type="protein sequence ID" value="MBD0416974.1"/>
    <property type="molecule type" value="Genomic_DNA"/>
</dbReference>
<dbReference type="AlphaFoldDB" id="A0A8J6PLX3"/>
<name>A0A8J6PLX3_9HYPH</name>
<proteinExistence type="predicted"/>
<keyword evidence="3" id="KW-1185">Reference proteome</keyword>
<protein>
    <recommendedName>
        <fullName evidence="1">DUF6894 domain-containing protein</fullName>
    </recommendedName>
</protein>
<comment type="caution">
    <text evidence="2">The sequence shown here is derived from an EMBL/GenBank/DDBJ whole genome shotgun (WGS) entry which is preliminary data.</text>
</comment>
<gene>
    <name evidence="2" type="ORF">ICI42_20185</name>
</gene>
<dbReference type="InterPro" id="IPR054189">
    <property type="entry name" value="DUF6894"/>
</dbReference>
<dbReference type="Proteomes" id="UP000643405">
    <property type="component" value="Unassembled WGS sequence"/>
</dbReference>
<evidence type="ECO:0000313" key="2">
    <source>
        <dbReference type="EMBL" id="MBD0416974.1"/>
    </source>
</evidence>
<feature type="domain" description="DUF6894" evidence="1">
    <location>
        <begin position="92"/>
        <end position="158"/>
    </location>
</feature>
<organism evidence="2 3">
    <name type="scientific">Oryzicola mucosus</name>
    <dbReference type="NCBI Taxonomy" id="2767425"/>
    <lineage>
        <taxon>Bacteria</taxon>
        <taxon>Pseudomonadati</taxon>
        <taxon>Pseudomonadota</taxon>
        <taxon>Alphaproteobacteria</taxon>
        <taxon>Hyphomicrobiales</taxon>
        <taxon>Phyllobacteriaceae</taxon>
        <taxon>Oryzicola</taxon>
    </lineage>
</organism>
<sequence length="172" mass="18476">MQIVRTDISRVTAATGEPVLRVLFCGEGGNCVTVDMADPQTGGEEAAVERAREILLKTATFALAVNDYDARSNGNFDEVAVTNASTDGGGVYIFEYRDGDGSRQIPPSNMPSFEAARSEAIRCAVDLLVDLEPGTDDLTGWLVRVLDESGELLCTIDVQQAEAARQFNQVRG</sequence>
<accession>A0A8J6PLX3</accession>
<reference evidence="2" key="1">
    <citation type="submission" date="2020-09" db="EMBL/GenBank/DDBJ databases">
        <title>Genome seq and assembly of Tianweitania sp.</title>
        <authorList>
            <person name="Chhetri G."/>
        </authorList>
    </citation>
    <scope>NUCLEOTIDE SEQUENCE</scope>
    <source>
        <strain evidence="2">Rool2</strain>
    </source>
</reference>